<dbReference type="SUPFAM" id="SSF52058">
    <property type="entry name" value="L domain-like"/>
    <property type="match status" value="2"/>
</dbReference>
<dbReference type="Proteomes" id="UP001157418">
    <property type="component" value="Unassembled WGS sequence"/>
</dbReference>
<dbReference type="GO" id="GO:0006952">
    <property type="term" value="P:defense response"/>
    <property type="evidence" value="ECO:0007669"/>
    <property type="project" value="UniProtKB-KW"/>
</dbReference>
<dbReference type="PANTHER" id="PTHR36766:SF63">
    <property type="entry name" value="NB-ARC DOMAIN-CONTAINING PROTEIN"/>
    <property type="match status" value="1"/>
</dbReference>
<dbReference type="EMBL" id="CAKMRJ010004445">
    <property type="protein sequence ID" value="CAH1435919.1"/>
    <property type="molecule type" value="Genomic_DNA"/>
</dbReference>
<organism evidence="2 3">
    <name type="scientific">Lactuca virosa</name>
    <dbReference type="NCBI Taxonomy" id="75947"/>
    <lineage>
        <taxon>Eukaryota</taxon>
        <taxon>Viridiplantae</taxon>
        <taxon>Streptophyta</taxon>
        <taxon>Embryophyta</taxon>
        <taxon>Tracheophyta</taxon>
        <taxon>Spermatophyta</taxon>
        <taxon>Magnoliopsida</taxon>
        <taxon>eudicotyledons</taxon>
        <taxon>Gunneridae</taxon>
        <taxon>Pentapetalae</taxon>
        <taxon>asterids</taxon>
        <taxon>campanulids</taxon>
        <taxon>Asterales</taxon>
        <taxon>Asteraceae</taxon>
        <taxon>Cichorioideae</taxon>
        <taxon>Cichorieae</taxon>
        <taxon>Lactucinae</taxon>
        <taxon>Lactuca</taxon>
    </lineage>
</organism>
<dbReference type="AlphaFoldDB" id="A0AAU9NCV4"/>
<evidence type="ECO:0000256" key="1">
    <source>
        <dbReference type="ARBA" id="ARBA00022821"/>
    </source>
</evidence>
<sequence length="466" mass="52443">MAIHIEGKWTPLDKLVEITLYDCWSCLSLPTLEHLPHLRNLVLWNMQNLTCLRSSNVTGSSKPLSPSLRSLQLSFLEKWIVGAPNSSKMISPVLETLEIKYCPKIILLDECHPHPLVSLKIQNCYGLEYIKSIQGLTSLESLHIDNCPSLLGIGNFSGDNYPASETNMAIDIQRKWAPLDKLVEIRLDGCKSCLSLPTLEYLPHLRDLVLEKMDSLTFLRSSDVTGSTRPLSPSLRSLKLEYMYSLEKWIDGATNCSKMISPVLQSLSIWRCPKIILIDECPLVSLEISDCNGLVSIKSIQGLTSLESLSIWRCPSLLEIANLPNECHSLKTLEITDCGKLTSLPHELFDSFGFLNELELGPFSKELDSFPSLQGIEKLRNHLHELTLYGVDQWESIPEEIQHLTSLTRLRIVGFGIQELPMWLASMSSIQKLEFHNCKGLNEETVRRGAPLEATVVKLNNEVLIN</sequence>
<evidence type="ECO:0000313" key="3">
    <source>
        <dbReference type="Proteomes" id="UP001157418"/>
    </source>
</evidence>
<keyword evidence="1" id="KW-0611">Plant defense</keyword>
<evidence type="ECO:0000313" key="2">
    <source>
        <dbReference type="EMBL" id="CAH1435919.1"/>
    </source>
</evidence>
<comment type="caution">
    <text evidence="2">The sequence shown here is derived from an EMBL/GenBank/DDBJ whole genome shotgun (WGS) entry which is preliminary data.</text>
</comment>
<accession>A0AAU9NCV4</accession>
<gene>
    <name evidence="2" type="ORF">LVIROSA_LOCUS22319</name>
</gene>
<proteinExistence type="predicted"/>
<dbReference type="PANTHER" id="PTHR36766">
    <property type="entry name" value="PLANT BROAD-SPECTRUM MILDEW RESISTANCE PROTEIN RPW8"/>
    <property type="match status" value="1"/>
</dbReference>
<protein>
    <submittedName>
        <fullName evidence="2">Uncharacterized protein</fullName>
    </submittedName>
</protein>
<dbReference type="InterPro" id="IPR032675">
    <property type="entry name" value="LRR_dom_sf"/>
</dbReference>
<name>A0AAU9NCV4_9ASTR</name>
<dbReference type="Gene3D" id="3.80.10.10">
    <property type="entry name" value="Ribonuclease Inhibitor"/>
    <property type="match status" value="3"/>
</dbReference>
<keyword evidence="3" id="KW-1185">Reference proteome</keyword>
<reference evidence="2 3" key="1">
    <citation type="submission" date="2022-01" db="EMBL/GenBank/DDBJ databases">
        <authorList>
            <person name="Xiong W."/>
            <person name="Schranz E."/>
        </authorList>
    </citation>
    <scope>NUCLEOTIDE SEQUENCE [LARGE SCALE GENOMIC DNA]</scope>
</reference>